<proteinExistence type="predicted"/>
<organism evidence="1">
    <name type="scientific">viral metagenome</name>
    <dbReference type="NCBI Taxonomy" id="1070528"/>
    <lineage>
        <taxon>unclassified sequences</taxon>
        <taxon>metagenomes</taxon>
        <taxon>organismal metagenomes</taxon>
    </lineage>
</organism>
<dbReference type="EMBL" id="MN739643">
    <property type="protein sequence ID" value="QHT17567.1"/>
    <property type="molecule type" value="Genomic_DNA"/>
</dbReference>
<reference evidence="1" key="1">
    <citation type="journal article" date="2020" name="Nature">
        <title>Giant virus diversity and host interactions through global metagenomics.</title>
        <authorList>
            <person name="Schulz F."/>
            <person name="Roux S."/>
            <person name="Paez-Espino D."/>
            <person name="Jungbluth S."/>
            <person name="Walsh D.A."/>
            <person name="Denef V.J."/>
            <person name="McMahon K.D."/>
            <person name="Konstantinidis K.T."/>
            <person name="Eloe-Fadrosh E.A."/>
            <person name="Kyrpides N.C."/>
            <person name="Woyke T."/>
        </authorList>
    </citation>
    <scope>NUCLEOTIDE SEQUENCE</scope>
    <source>
        <strain evidence="1">GVMAG-M-3300023174-30</strain>
    </source>
</reference>
<protein>
    <submittedName>
        <fullName evidence="1">Uncharacterized protein</fullName>
    </submittedName>
</protein>
<name>A0A6C0DLX2_9ZZZZ</name>
<dbReference type="AlphaFoldDB" id="A0A6C0DLX2"/>
<evidence type="ECO:0000313" key="1">
    <source>
        <dbReference type="EMBL" id="QHT17567.1"/>
    </source>
</evidence>
<accession>A0A6C0DLX2</accession>
<sequence length="185" mass="20990">MTTFFDKQNSMCSDSCWGEAKNYQNNKINNYMTYDTQLVDCIAPNVRLPEFMYDHVNLRGRPGYGLADSCLIDNYSSLINNKDVLTRDRCKLQLFRRLFDAGPALKGSVGDINTELDILSGSDSSFGASVACKKTIMEQQIKQPIPLIDCMKDIQNPDHIVPIWTNGGEDTRSYINRLNFNKNVK</sequence>